<reference evidence="8 9" key="1">
    <citation type="submission" date="2023-05" db="EMBL/GenBank/DDBJ databases">
        <title>B98-5 Cell Line De Novo Hybrid Assembly: An Optical Mapping Approach.</title>
        <authorList>
            <person name="Kananen K."/>
            <person name="Auerbach J.A."/>
            <person name="Kautto E."/>
            <person name="Blachly J.S."/>
        </authorList>
    </citation>
    <scope>NUCLEOTIDE SEQUENCE [LARGE SCALE GENOMIC DNA]</scope>
    <source>
        <strain evidence="8">B95-8</strain>
        <tissue evidence="8">Cell line</tissue>
    </source>
</reference>
<dbReference type="PANTHER" id="PTHR24219">
    <property type="entry name" value="LIM DOMAIN-CONTAINING PROTEIN JUB"/>
    <property type="match status" value="1"/>
</dbReference>
<keyword evidence="9" id="KW-1185">Reference proteome</keyword>
<protein>
    <recommendedName>
        <fullName evidence="7">LIM zinc-binding domain-containing protein</fullName>
    </recommendedName>
</protein>
<dbReference type="Pfam" id="PF00412">
    <property type="entry name" value="LIM"/>
    <property type="match status" value="2"/>
</dbReference>
<keyword evidence="3 6" id="KW-0862">Zinc</keyword>
<dbReference type="SUPFAM" id="SSF57716">
    <property type="entry name" value="Glucocorticoid receptor-like (DNA-binding domain)"/>
    <property type="match status" value="3"/>
</dbReference>
<feature type="domain" description="LIM zinc-binding" evidence="7">
    <location>
        <begin position="106"/>
        <end position="163"/>
    </location>
</feature>
<feature type="domain" description="LIM zinc-binding" evidence="7">
    <location>
        <begin position="43"/>
        <end position="104"/>
    </location>
</feature>
<evidence type="ECO:0000256" key="5">
    <source>
        <dbReference type="ARBA" id="ARBA00023158"/>
    </source>
</evidence>
<comment type="caution">
    <text evidence="8">The sequence shown here is derived from an EMBL/GenBank/DDBJ whole genome shotgun (WGS) entry which is preliminary data.</text>
</comment>
<keyword evidence="4 6" id="KW-0440">LIM domain</keyword>
<organism evidence="8 9">
    <name type="scientific">Saguinus oedipus</name>
    <name type="common">Cotton-top tamarin</name>
    <name type="synonym">Oedipomidas oedipus</name>
    <dbReference type="NCBI Taxonomy" id="9490"/>
    <lineage>
        <taxon>Eukaryota</taxon>
        <taxon>Metazoa</taxon>
        <taxon>Chordata</taxon>
        <taxon>Craniata</taxon>
        <taxon>Vertebrata</taxon>
        <taxon>Euteleostomi</taxon>
        <taxon>Mammalia</taxon>
        <taxon>Eutheria</taxon>
        <taxon>Euarchontoglires</taxon>
        <taxon>Primates</taxon>
        <taxon>Haplorrhini</taxon>
        <taxon>Platyrrhini</taxon>
        <taxon>Cebidae</taxon>
        <taxon>Callitrichinae</taxon>
        <taxon>Saguinus</taxon>
    </lineage>
</organism>
<dbReference type="PROSITE" id="PS50023">
    <property type="entry name" value="LIM_DOMAIN_2"/>
    <property type="match status" value="2"/>
</dbReference>
<accession>A0ABQ9V699</accession>
<name>A0ABQ9V699_SAGOE</name>
<proteinExistence type="inferred from homology"/>
<evidence type="ECO:0000313" key="9">
    <source>
        <dbReference type="Proteomes" id="UP001266305"/>
    </source>
</evidence>
<dbReference type="EMBL" id="JASSZA010000008">
    <property type="protein sequence ID" value="KAK2103957.1"/>
    <property type="molecule type" value="Genomic_DNA"/>
</dbReference>
<keyword evidence="5" id="KW-0943">RNA-mediated gene silencing</keyword>
<dbReference type="SMART" id="SM00132">
    <property type="entry name" value="LIM"/>
    <property type="match status" value="2"/>
</dbReference>
<evidence type="ECO:0000256" key="3">
    <source>
        <dbReference type="ARBA" id="ARBA00022833"/>
    </source>
</evidence>
<evidence type="ECO:0000256" key="2">
    <source>
        <dbReference type="ARBA" id="ARBA00022723"/>
    </source>
</evidence>
<dbReference type="InterPro" id="IPR001781">
    <property type="entry name" value="Znf_LIM"/>
</dbReference>
<dbReference type="PROSITE" id="PS00478">
    <property type="entry name" value="LIM_DOMAIN_1"/>
    <property type="match status" value="1"/>
</dbReference>
<evidence type="ECO:0000259" key="7">
    <source>
        <dbReference type="PROSITE" id="PS50023"/>
    </source>
</evidence>
<evidence type="ECO:0000256" key="4">
    <source>
        <dbReference type="ARBA" id="ARBA00023038"/>
    </source>
</evidence>
<dbReference type="InterPro" id="IPR047172">
    <property type="entry name" value="Ajuba-like"/>
</dbReference>
<dbReference type="PANTHER" id="PTHR24219:SF7">
    <property type="entry name" value="LIM DOMAIN-CONTAINING PROTEIN AJUBA"/>
    <property type="match status" value="1"/>
</dbReference>
<evidence type="ECO:0000256" key="1">
    <source>
        <dbReference type="ARBA" id="ARBA00009611"/>
    </source>
</evidence>
<evidence type="ECO:0000256" key="6">
    <source>
        <dbReference type="PROSITE-ProRule" id="PRU00125"/>
    </source>
</evidence>
<gene>
    <name evidence="8" type="ORF">P7K49_017813</name>
</gene>
<dbReference type="Proteomes" id="UP001266305">
    <property type="component" value="Unassembled WGS sequence"/>
</dbReference>
<sequence length="163" mass="17825">MIEGGWEASGTLPLSPFSCAVLVPGTHPAFSAATYPQESCSHGTCIKCNKGIYGQSNACQALDSLYHTQCFVCCSCGRTLRCKAFYSVNGSVYCEEDYLVSKGHLDLDLELVSILTPFLILQAMGKSYHPGCFRCIVCNKCLDGIPFTVDFSNQVYCVTDYHK</sequence>
<comment type="similarity">
    <text evidence="1">Belongs to the zyxin/ajuba family.</text>
</comment>
<dbReference type="Gene3D" id="2.10.110.10">
    <property type="entry name" value="Cysteine Rich Protein"/>
    <property type="match status" value="2"/>
</dbReference>
<keyword evidence="2 6" id="KW-0479">Metal-binding</keyword>
<evidence type="ECO:0000313" key="8">
    <source>
        <dbReference type="EMBL" id="KAK2103957.1"/>
    </source>
</evidence>